<keyword evidence="2" id="KW-1185">Reference proteome</keyword>
<comment type="caution">
    <text evidence="1">The sequence shown here is derived from an EMBL/GenBank/DDBJ whole genome shotgun (WGS) entry which is preliminary data.</text>
</comment>
<dbReference type="Proteomes" id="UP000005953">
    <property type="component" value="Unassembled WGS sequence"/>
</dbReference>
<proteinExistence type="predicted"/>
<dbReference type="Pfam" id="PF12710">
    <property type="entry name" value="HAD"/>
    <property type="match status" value="1"/>
</dbReference>
<dbReference type="Gene3D" id="3.40.50.1000">
    <property type="entry name" value="HAD superfamily/HAD-like"/>
    <property type="match status" value="1"/>
</dbReference>
<organism evidence="1 2">
    <name type="scientific">Reinekea blandensis MED297</name>
    <dbReference type="NCBI Taxonomy" id="314283"/>
    <lineage>
        <taxon>Bacteria</taxon>
        <taxon>Pseudomonadati</taxon>
        <taxon>Pseudomonadota</taxon>
        <taxon>Gammaproteobacteria</taxon>
        <taxon>Oceanospirillales</taxon>
        <taxon>Saccharospirillaceae</taxon>
        <taxon>Reinekea</taxon>
    </lineage>
</organism>
<dbReference type="RefSeq" id="WP_008048084.1">
    <property type="nucleotide sequence ID" value="NZ_CH724155.1"/>
</dbReference>
<evidence type="ECO:0000313" key="1">
    <source>
        <dbReference type="EMBL" id="EAR07467.1"/>
    </source>
</evidence>
<protein>
    <submittedName>
        <fullName evidence="1">NapD-like protein</fullName>
    </submittedName>
</protein>
<accession>A4BKA0</accession>
<dbReference type="HOGENOM" id="CLU_052514_0_0_6"/>
<reference evidence="1 2" key="1">
    <citation type="submission" date="2006-02" db="EMBL/GenBank/DDBJ databases">
        <authorList>
            <person name="Pinhassi J."/>
            <person name="Pedros-Alio C."/>
            <person name="Ferriera S."/>
            <person name="Johnson J."/>
            <person name="Kravitz S."/>
            <person name="Halpern A."/>
            <person name="Remington K."/>
            <person name="Beeson K."/>
            <person name="Tran B."/>
            <person name="Rogers Y.-H."/>
            <person name="Friedman R."/>
            <person name="Venter J.C."/>
        </authorList>
    </citation>
    <scope>NUCLEOTIDE SEQUENCE [LARGE SCALE GENOMIC DNA]</scope>
    <source>
        <strain evidence="1 2">MED297</strain>
    </source>
</reference>
<evidence type="ECO:0000313" key="2">
    <source>
        <dbReference type="Proteomes" id="UP000005953"/>
    </source>
</evidence>
<dbReference type="EMBL" id="AAOE01000042">
    <property type="protein sequence ID" value="EAR07467.1"/>
    <property type="molecule type" value="Genomic_DNA"/>
</dbReference>
<name>A4BKA0_9GAMM</name>
<dbReference type="STRING" id="314283.MED297_05109"/>
<dbReference type="AlphaFoldDB" id="A4BKA0"/>
<dbReference type="SUPFAM" id="SSF56784">
    <property type="entry name" value="HAD-like"/>
    <property type="match status" value="1"/>
</dbReference>
<gene>
    <name evidence="1" type="ORF">MED297_05109</name>
</gene>
<dbReference type="OrthoDB" id="9799365at2"/>
<dbReference type="InterPro" id="IPR036412">
    <property type="entry name" value="HAD-like_sf"/>
</dbReference>
<sequence>MTSIDRTLSSWQPSQTRDEILSFLSDVTTPESEHFVPEVDRVAVFDNDGTLWVEKPLLAQLAYFRDQIRPDDDPPRAQKQRSLFERAANLFEDAVVDLFDDVGDLLKDLIDGVTTDEFKHSVLQWMARARHPRFQVPYTQVVYQPMLEILALFRQHRFDCYIVTGASSDFVRPWCGPVYQVPEPNVIGSSLRTRLVERNDQLQLEYLPMPFAFTNGDGKVEAIARRIGKQPIAAFGNSHGDVDMLRWTSQAKRALCCLVHHTDSVREYEYSPDPAIHFGPSTLELADRFGWHLVDMKADWRRIFAHDTPSGQS</sequence>
<dbReference type="InterPro" id="IPR023214">
    <property type="entry name" value="HAD_sf"/>
</dbReference>